<dbReference type="Proteomes" id="UP001370490">
    <property type="component" value="Unassembled WGS sequence"/>
</dbReference>
<dbReference type="GO" id="GO:0016705">
    <property type="term" value="F:oxidoreductase activity, acting on paired donors, with incorporation or reduction of molecular oxygen"/>
    <property type="evidence" value="ECO:0007669"/>
    <property type="project" value="InterPro"/>
</dbReference>
<gene>
    <name evidence="2" type="ORF">RJ641_002210</name>
</gene>
<dbReference type="SUPFAM" id="SSF48264">
    <property type="entry name" value="Cytochrome P450"/>
    <property type="match status" value="1"/>
</dbReference>
<name>A0AAN8VMI0_9MAGN</name>
<organism evidence="2 3">
    <name type="scientific">Dillenia turbinata</name>
    <dbReference type="NCBI Taxonomy" id="194707"/>
    <lineage>
        <taxon>Eukaryota</taxon>
        <taxon>Viridiplantae</taxon>
        <taxon>Streptophyta</taxon>
        <taxon>Embryophyta</taxon>
        <taxon>Tracheophyta</taxon>
        <taxon>Spermatophyta</taxon>
        <taxon>Magnoliopsida</taxon>
        <taxon>eudicotyledons</taxon>
        <taxon>Gunneridae</taxon>
        <taxon>Pentapetalae</taxon>
        <taxon>Dilleniales</taxon>
        <taxon>Dilleniaceae</taxon>
        <taxon>Dillenia</taxon>
    </lineage>
</organism>
<dbReference type="Pfam" id="PF00067">
    <property type="entry name" value="p450"/>
    <property type="match status" value="1"/>
</dbReference>
<reference evidence="2 3" key="1">
    <citation type="submission" date="2023-12" db="EMBL/GenBank/DDBJ databases">
        <title>A high-quality genome assembly for Dillenia turbinata (Dilleniales).</title>
        <authorList>
            <person name="Chanderbali A."/>
        </authorList>
    </citation>
    <scope>NUCLEOTIDE SEQUENCE [LARGE SCALE GENOMIC DNA]</scope>
    <source>
        <strain evidence="2">LSX21</strain>
        <tissue evidence="2">Leaf</tissue>
    </source>
</reference>
<evidence type="ECO:0000313" key="3">
    <source>
        <dbReference type="Proteomes" id="UP001370490"/>
    </source>
</evidence>
<dbReference type="AlphaFoldDB" id="A0AAN8VMI0"/>
<dbReference type="PANTHER" id="PTHR24299">
    <property type="entry name" value="CYTOCHROME P450 FAMILY 1"/>
    <property type="match status" value="1"/>
</dbReference>
<dbReference type="EMBL" id="JBAMMX010000010">
    <property type="protein sequence ID" value="KAK6932586.1"/>
    <property type="molecule type" value="Genomic_DNA"/>
</dbReference>
<feature type="chain" id="PRO_5042949835" evidence="1">
    <location>
        <begin position="27"/>
        <end position="329"/>
    </location>
</feature>
<keyword evidence="3" id="KW-1185">Reference proteome</keyword>
<evidence type="ECO:0000256" key="1">
    <source>
        <dbReference type="SAM" id="SignalP"/>
    </source>
</evidence>
<dbReference type="PANTHER" id="PTHR24299:SF59">
    <property type="entry name" value="CYTOCHROME P450 SUPERFAMILY PROTEIN"/>
    <property type="match status" value="1"/>
</dbReference>
<sequence>MDFLNSLVCVFLVWALITALLSATKARKRKLLLPPGPFPYPIVGNLFKLGDKPHKSLTDLAKACGPMMSLKLGQVTTIVISSPTLAKEVMQTNDLFFSYRATPDSIRAQNHHLHSMVWLHPFNKWRSLRKISNSHIFANQRLDANQHLRQSKVEDLLLFVKECCGDGKPVNIGLAAFVTTLNLISNTVFSVDLVNPSSNSAQEFNEIVWNIMVEAGKPNFADYFPVLRSIVPQGIRCRLSAHIAKMFEIFDHFIKLRMQSTEVADNDVLDVLLRIIHKDKEINKKMMMHLFAIFKVDHGRNNYGFCRGLENFMTRTDTINSAYAYALHY</sequence>
<comment type="caution">
    <text evidence="2">The sequence shown here is derived from an EMBL/GenBank/DDBJ whole genome shotgun (WGS) entry which is preliminary data.</text>
</comment>
<proteinExistence type="predicted"/>
<dbReference type="GO" id="GO:0004497">
    <property type="term" value="F:monooxygenase activity"/>
    <property type="evidence" value="ECO:0007669"/>
    <property type="project" value="InterPro"/>
</dbReference>
<dbReference type="GO" id="GO:0005506">
    <property type="term" value="F:iron ion binding"/>
    <property type="evidence" value="ECO:0007669"/>
    <property type="project" value="InterPro"/>
</dbReference>
<feature type="signal peptide" evidence="1">
    <location>
        <begin position="1"/>
        <end position="26"/>
    </location>
</feature>
<dbReference type="InterPro" id="IPR001128">
    <property type="entry name" value="Cyt_P450"/>
</dbReference>
<dbReference type="GO" id="GO:0020037">
    <property type="term" value="F:heme binding"/>
    <property type="evidence" value="ECO:0007669"/>
    <property type="project" value="InterPro"/>
</dbReference>
<accession>A0AAN8VMI0</accession>
<evidence type="ECO:0000313" key="2">
    <source>
        <dbReference type="EMBL" id="KAK6932586.1"/>
    </source>
</evidence>
<dbReference type="InterPro" id="IPR036396">
    <property type="entry name" value="Cyt_P450_sf"/>
</dbReference>
<keyword evidence="1" id="KW-0732">Signal</keyword>
<dbReference type="Gene3D" id="1.10.630.10">
    <property type="entry name" value="Cytochrome P450"/>
    <property type="match status" value="1"/>
</dbReference>
<protein>
    <submittedName>
        <fullName evidence="2">Cytochrome P450</fullName>
    </submittedName>
</protein>